<reference evidence="4 5" key="1">
    <citation type="submission" date="2016-06" db="EMBL/GenBank/DDBJ databases">
        <title>Insight into the functional genes involving in sulfur oxidation in Pearl River water.</title>
        <authorList>
            <person name="Luo J."/>
            <person name="Tan X."/>
            <person name="Lin W."/>
        </authorList>
    </citation>
    <scope>NUCLEOTIDE SEQUENCE [LARGE SCALE GENOMIC DNA]</scope>
    <source>
        <strain evidence="4 5">LS2</strain>
    </source>
</reference>
<sequence>MSNTLKISAGQYSDKGRKDINQDFHGLVVPKEPLLGAKGIALALADGISSSQVSQIASQAAVRGFLADYYSTSEAWSVKTSAERVLIATNAWLHAQTQQSPHRYDKDRGYVCTLSALILKSTTAHLFHIGDTRIYRINGDNLEQLTQDHRIQISAEKSYLSQAMGVDPQLKFDYLSLPAEVGDVFVLATDGVYEHLDARTIVQTIRQAVDSSHEQRTGEPDGNLDTVAQNLVEQALAHGSTDNLTLQIVRIDALPPPEANEFFQKLVQLPLPPKLEPRTVFDGYQIVRALHNSHRSHVYLAVDTETDERVVIKTPAVDLREDQAYLESFLMAEWVARRIDNAHVLKPAAHHRPRSALYVVTEYIEGQTLAQWLIDHPKPNLDSVRDIVEQIAKGLQAFHRLEMVHRDLKPGNFIIDGTGTVKIIDFGTTSVAGLQEIASPIAHSHLQGEVQYAAPEYLLGEPGTARSDIFSLGVIAYEMLSGGKLPYGAQAARANTRGAQRRLKYRSLRIDTPAVPLWIDEAIRKAVHPNPLERYEVLSEFMHDLRTPNRNFLIRTRPPLMERNPVLFWKGVSLILAALVAILLIKYVV</sequence>
<dbReference type="SMART" id="SM00332">
    <property type="entry name" value="PP2Cc"/>
    <property type="match status" value="1"/>
</dbReference>
<dbReference type="RefSeq" id="WP_066098732.1">
    <property type="nucleotide sequence ID" value="NZ_CP016027.1"/>
</dbReference>
<dbReference type="Pfam" id="PF13672">
    <property type="entry name" value="PP2C_2"/>
    <property type="match status" value="1"/>
</dbReference>
<dbReference type="Pfam" id="PF00069">
    <property type="entry name" value="Pkinase"/>
    <property type="match status" value="1"/>
</dbReference>
<evidence type="ECO:0000259" key="3">
    <source>
        <dbReference type="PROSITE" id="PS51746"/>
    </source>
</evidence>
<dbReference type="InterPro" id="IPR001932">
    <property type="entry name" value="PPM-type_phosphatase-like_dom"/>
</dbReference>
<dbReference type="KEGG" id="haz:A9404_03545"/>
<organism evidence="4 5">
    <name type="scientific">Halothiobacillus diazotrophicus</name>
    <dbReference type="NCBI Taxonomy" id="1860122"/>
    <lineage>
        <taxon>Bacteria</taxon>
        <taxon>Pseudomonadati</taxon>
        <taxon>Pseudomonadota</taxon>
        <taxon>Gammaproteobacteria</taxon>
        <taxon>Chromatiales</taxon>
        <taxon>Halothiobacillaceae</taxon>
        <taxon>Halothiobacillus</taxon>
    </lineage>
</organism>
<dbReference type="CDD" id="cd14014">
    <property type="entry name" value="STKc_PknB_like"/>
    <property type="match status" value="1"/>
</dbReference>
<evidence type="ECO:0000256" key="1">
    <source>
        <dbReference type="SAM" id="Phobius"/>
    </source>
</evidence>
<dbReference type="InterPro" id="IPR008271">
    <property type="entry name" value="Ser/Thr_kinase_AS"/>
</dbReference>
<keyword evidence="1" id="KW-0812">Transmembrane</keyword>
<keyword evidence="1" id="KW-1133">Transmembrane helix</keyword>
<dbReference type="SUPFAM" id="SSF81606">
    <property type="entry name" value="PP2C-like"/>
    <property type="match status" value="1"/>
</dbReference>
<dbReference type="SUPFAM" id="SSF56112">
    <property type="entry name" value="Protein kinase-like (PK-like)"/>
    <property type="match status" value="1"/>
</dbReference>
<accession>A0A191ZFE7</accession>
<dbReference type="Gene3D" id="1.10.510.10">
    <property type="entry name" value="Transferase(Phosphotransferase) domain 1"/>
    <property type="match status" value="1"/>
</dbReference>
<dbReference type="PROSITE" id="PS51746">
    <property type="entry name" value="PPM_2"/>
    <property type="match status" value="1"/>
</dbReference>
<dbReference type="GO" id="GO:0005524">
    <property type="term" value="F:ATP binding"/>
    <property type="evidence" value="ECO:0007669"/>
    <property type="project" value="InterPro"/>
</dbReference>
<dbReference type="GO" id="GO:0004674">
    <property type="term" value="F:protein serine/threonine kinase activity"/>
    <property type="evidence" value="ECO:0007669"/>
    <property type="project" value="TreeGrafter"/>
</dbReference>
<dbReference type="Proteomes" id="UP000078596">
    <property type="component" value="Chromosome"/>
</dbReference>
<keyword evidence="4" id="KW-0808">Transferase</keyword>
<protein>
    <submittedName>
        <fullName evidence="4">Protein kinase</fullName>
    </submittedName>
</protein>
<evidence type="ECO:0000313" key="5">
    <source>
        <dbReference type="Proteomes" id="UP000078596"/>
    </source>
</evidence>
<dbReference type="OrthoDB" id="9801841at2"/>
<proteinExistence type="predicted"/>
<dbReference type="PANTHER" id="PTHR44167:SF24">
    <property type="entry name" value="SERINE_THREONINE-PROTEIN KINASE CHK2"/>
    <property type="match status" value="1"/>
</dbReference>
<dbReference type="EMBL" id="CP016027">
    <property type="protein sequence ID" value="ANJ66577.1"/>
    <property type="molecule type" value="Genomic_DNA"/>
</dbReference>
<dbReference type="STRING" id="1860122.A9404_03545"/>
<dbReference type="SMART" id="SM00331">
    <property type="entry name" value="PP2C_SIG"/>
    <property type="match status" value="1"/>
</dbReference>
<feature type="domain" description="PPM-type phosphatase" evidence="3">
    <location>
        <begin position="8"/>
        <end position="251"/>
    </location>
</feature>
<evidence type="ECO:0000259" key="2">
    <source>
        <dbReference type="PROSITE" id="PS50011"/>
    </source>
</evidence>
<dbReference type="PANTHER" id="PTHR44167">
    <property type="entry name" value="OVARIAN-SPECIFIC SERINE/THREONINE-PROTEIN KINASE LOK-RELATED"/>
    <property type="match status" value="1"/>
</dbReference>
<dbReference type="Gene3D" id="3.30.200.20">
    <property type="entry name" value="Phosphorylase Kinase, domain 1"/>
    <property type="match status" value="1"/>
</dbReference>
<dbReference type="InterPro" id="IPR036457">
    <property type="entry name" value="PPM-type-like_dom_sf"/>
</dbReference>
<evidence type="ECO:0000313" key="4">
    <source>
        <dbReference type="EMBL" id="ANJ66577.1"/>
    </source>
</evidence>
<dbReference type="Gene3D" id="3.60.40.10">
    <property type="entry name" value="PPM-type phosphatase domain"/>
    <property type="match status" value="1"/>
</dbReference>
<dbReference type="PROSITE" id="PS00108">
    <property type="entry name" value="PROTEIN_KINASE_ST"/>
    <property type="match status" value="1"/>
</dbReference>
<dbReference type="CDD" id="cd00143">
    <property type="entry name" value="PP2Cc"/>
    <property type="match status" value="1"/>
</dbReference>
<dbReference type="InterPro" id="IPR011009">
    <property type="entry name" value="Kinase-like_dom_sf"/>
</dbReference>
<dbReference type="SMART" id="SM00220">
    <property type="entry name" value="S_TKc"/>
    <property type="match status" value="1"/>
</dbReference>
<dbReference type="InterPro" id="IPR000719">
    <property type="entry name" value="Prot_kinase_dom"/>
</dbReference>
<feature type="transmembrane region" description="Helical" evidence="1">
    <location>
        <begin position="567"/>
        <end position="588"/>
    </location>
</feature>
<keyword evidence="4" id="KW-0418">Kinase</keyword>
<keyword evidence="5" id="KW-1185">Reference proteome</keyword>
<gene>
    <name evidence="4" type="ORF">A9404_03545</name>
</gene>
<dbReference type="PROSITE" id="PS50011">
    <property type="entry name" value="PROTEIN_KINASE_DOM"/>
    <property type="match status" value="1"/>
</dbReference>
<dbReference type="AlphaFoldDB" id="A0A191ZFE7"/>
<feature type="domain" description="Protein kinase" evidence="2">
    <location>
        <begin position="284"/>
        <end position="546"/>
    </location>
</feature>
<name>A0A191ZFE7_9GAMM</name>
<keyword evidence="1" id="KW-0472">Membrane</keyword>